<keyword evidence="6" id="KW-0479">Metal-binding</keyword>
<evidence type="ECO:0000256" key="5">
    <source>
        <dbReference type="ARBA" id="ARBA00012964"/>
    </source>
</evidence>
<dbReference type="GO" id="GO:0046872">
    <property type="term" value="F:metal ion binding"/>
    <property type="evidence" value="ECO:0007669"/>
    <property type="project" value="UniProtKB-KW"/>
</dbReference>
<dbReference type="SUPFAM" id="SSF109604">
    <property type="entry name" value="HD-domain/PDEase-like"/>
    <property type="match status" value="1"/>
</dbReference>
<dbReference type="Proteomes" id="UP000176185">
    <property type="component" value="Unassembled WGS sequence"/>
</dbReference>
<dbReference type="GO" id="GO:0005737">
    <property type="term" value="C:cytoplasm"/>
    <property type="evidence" value="ECO:0007669"/>
    <property type="project" value="TreeGrafter"/>
</dbReference>
<evidence type="ECO:0000256" key="6">
    <source>
        <dbReference type="ARBA" id="ARBA00022723"/>
    </source>
</evidence>
<evidence type="ECO:0000256" key="1">
    <source>
        <dbReference type="ARBA" id="ARBA00001638"/>
    </source>
</evidence>
<evidence type="ECO:0000256" key="7">
    <source>
        <dbReference type="ARBA" id="ARBA00022801"/>
    </source>
</evidence>
<dbReference type="InterPro" id="IPR039356">
    <property type="entry name" value="YfbR/HDDC2"/>
</dbReference>
<evidence type="ECO:0000256" key="2">
    <source>
        <dbReference type="ARBA" id="ARBA00001936"/>
    </source>
</evidence>
<accession>A0A1F4XGS7</accession>
<dbReference type="AlphaFoldDB" id="A0A1F4XGS7"/>
<dbReference type="PANTHER" id="PTHR11845:SF13">
    <property type="entry name" value="5'-DEOXYNUCLEOTIDASE HDDC2"/>
    <property type="match status" value="1"/>
</dbReference>
<proteinExistence type="predicted"/>
<comment type="caution">
    <text evidence="9">The sequence shown here is derived from an EMBL/GenBank/DDBJ whole genome shotgun (WGS) entry which is preliminary data.</text>
</comment>
<evidence type="ECO:0000256" key="3">
    <source>
        <dbReference type="ARBA" id="ARBA00001941"/>
    </source>
</evidence>
<evidence type="ECO:0000313" key="9">
    <source>
        <dbReference type="EMBL" id="OGC80877.1"/>
    </source>
</evidence>
<dbReference type="EMBL" id="MEWX01000013">
    <property type="protein sequence ID" value="OGC80877.1"/>
    <property type="molecule type" value="Genomic_DNA"/>
</dbReference>
<reference evidence="9 10" key="1">
    <citation type="journal article" date="2016" name="Nat. Commun.">
        <title>Thousands of microbial genomes shed light on interconnected biogeochemical processes in an aquifer system.</title>
        <authorList>
            <person name="Anantharaman K."/>
            <person name="Brown C.T."/>
            <person name="Hug L.A."/>
            <person name="Sharon I."/>
            <person name="Castelle C.J."/>
            <person name="Probst A.J."/>
            <person name="Thomas B.C."/>
            <person name="Singh A."/>
            <person name="Wilkins M.J."/>
            <person name="Karaoz U."/>
            <person name="Brodie E.L."/>
            <person name="Williams K.H."/>
            <person name="Hubbard S.S."/>
            <person name="Banfield J.F."/>
        </authorList>
    </citation>
    <scope>NUCLEOTIDE SEQUENCE [LARGE SCALE GENOMIC DNA]</scope>
</reference>
<dbReference type="InterPro" id="IPR006674">
    <property type="entry name" value="HD_domain"/>
</dbReference>
<organism evidence="9 10">
    <name type="scientific">Candidatus Adlerbacteria bacterium RIFCSPLOWO2_01_FULL_51_16</name>
    <dbReference type="NCBI Taxonomy" id="1797243"/>
    <lineage>
        <taxon>Bacteria</taxon>
        <taxon>Candidatus Adleribacteriota</taxon>
    </lineage>
</organism>
<dbReference type="GO" id="GO:0002953">
    <property type="term" value="F:5'-deoxynucleotidase activity"/>
    <property type="evidence" value="ECO:0007669"/>
    <property type="project" value="UniProtKB-EC"/>
</dbReference>
<comment type="cofactor">
    <cofactor evidence="2">
        <name>Mn(2+)</name>
        <dbReference type="ChEBI" id="CHEBI:29035"/>
    </cofactor>
</comment>
<protein>
    <recommendedName>
        <fullName evidence="5">5'-deoxynucleotidase</fullName>
        <ecNumber evidence="5">3.1.3.89</ecNumber>
    </recommendedName>
</protein>
<dbReference type="InterPro" id="IPR003607">
    <property type="entry name" value="HD/PDEase_dom"/>
</dbReference>
<evidence type="ECO:0000313" key="10">
    <source>
        <dbReference type="Proteomes" id="UP000176185"/>
    </source>
</evidence>
<comment type="subunit">
    <text evidence="4">Homodimer.</text>
</comment>
<comment type="cofactor">
    <cofactor evidence="3">
        <name>Co(2+)</name>
        <dbReference type="ChEBI" id="CHEBI:48828"/>
    </cofactor>
</comment>
<dbReference type="EC" id="3.1.3.89" evidence="5"/>
<feature type="domain" description="HD/PDEase" evidence="8">
    <location>
        <begin position="33"/>
        <end position="143"/>
    </location>
</feature>
<evidence type="ECO:0000256" key="4">
    <source>
        <dbReference type="ARBA" id="ARBA00011738"/>
    </source>
</evidence>
<keyword evidence="7" id="KW-0378">Hydrolase</keyword>
<dbReference type="STRING" id="1797243.A2943_01945"/>
<comment type="catalytic activity">
    <reaction evidence="1">
        <text>a 2'-deoxyribonucleoside 5'-phosphate + H2O = a 2'-deoxyribonucleoside + phosphate</text>
        <dbReference type="Rhea" id="RHEA:36167"/>
        <dbReference type="ChEBI" id="CHEBI:15377"/>
        <dbReference type="ChEBI" id="CHEBI:18274"/>
        <dbReference type="ChEBI" id="CHEBI:43474"/>
        <dbReference type="ChEBI" id="CHEBI:65317"/>
        <dbReference type="EC" id="3.1.3.89"/>
    </reaction>
</comment>
<name>A0A1F4XGS7_9BACT</name>
<dbReference type="Pfam" id="PF13023">
    <property type="entry name" value="HD_3"/>
    <property type="match status" value="1"/>
</dbReference>
<dbReference type="PANTHER" id="PTHR11845">
    <property type="entry name" value="5'-DEOXYNUCLEOTIDASE HDDC2"/>
    <property type="match status" value="1"/>
</dbReference>
<gene>
    <name evidence="9" type="ORF">A2943_01945</name>
</gene>
<dbReference type="Gene3D" id="1.10.3210.10">
    <property type="entry name" value="Hypothetical protein af1432"/>
    <property type="match status" value="1"/>
</dbReference>
<evidence type="ECO:0000259" key="8">
    <source>
        <dbReference type="SMART" id="SM00471"/>
    </source>
</evidence>
<dbReference type="SMART" id="SM00471">
    <property type="entry name" value="HDc"/>
    <property type="match status" value="1"/>
</dbReference>
<sequence length="198" mass="23294">MDFYRRIANFLFEVGTMRKLPRIHRQVLLTDDTSDTISSHSYRAALIAWFLAKKEGADPYKTVMMSLLHDMEEARTADHNWVHKRYIKIFEDEVREEQMGTLPYQDMKEFLEEYKKRKSKEAIIAKQADVLDQILLLREYEWQGNKEAAIWLYGKRGGKEGREQINKLSLQSAKELGEAIYTTDPSAWWDNLATGINR</sequence>